<organism evidence="1 2">
    <name type="scientific">Sphingomonas daechungensis</name>
    <dbReference type="NCBI Taxonomy" id="1176646"/>
    <lineage>
        <taxon>Bacteria</taxon>
        <taxon>Pseudomonadati</taxon>
        <taxon>Pseudomonadota</taxon>
        <taxon>Alphaproteobacteria</taxon>
        <taxon>Sphingomonadales</taxon>
        <taxon>Sphingomonadaceae</taxon>
        <taxon>Sphingomonas</taxon>
    </lineage>
</organism>
<dbReference type="EMBL" id="CP060780">
    <property type="protein sequence ID" value="QNP43676.1"/>
    <property type="molecule type" value="Genomic_DNA"/>
</dbReference>
<reference evidence="1 2" key="1">
    <citation type="submission" date="2020-08" db="EMBL/GenBank/DDBJ databases">
        <title>Genome sequence of Sphingomonas daechungensis KACC 18115T.</title>
        <authorList>
            <person name="Hyun D.-W."/>
            <person name="Bae J.-W."/>
        </authorList>
    </citation>
    <scope>NUCLEOTIDE SEQUENCE [LARGE SCALE GENOMIC DNA]</scope>
    <source>
        <strain evidence="1 2">KACC 18115</strain>
    </source>
</reference>
<name>A0ABX6T1H5_9SPHN</name>
<dbReference type="RefSeq" id="WP_187715101.1">
    <property type="nucleotide sequence ID" value="NZ_CP060780.1"/>
</dbReference>
<proteinExistence type="predicted"/>
<evidence type="ECO:0000313" key="1">
    <source>
        <dbReference type="EMBL" id="QNP43676.1"/>
    </source>
</evidence>
<protein>
    <submittedName>
        <fullName evidence="1">Uncharacterized protein</fullName>
    </submittedName>
</protein>
<gene>
    <name evidence="1" type="ORF">H9L15_03010</name>
</gene>
<keyword evidence="2" id="KW-1185">Reference proteome</keyword>
<dbReference type="Proteomes" id="UP000516134">
    <property type="component" value="Chromosome"/>
</dbReference>
<evidence type="ECO:0000313" key="2">
    <source>
        <dbReference type="Proteomes" id="UP000516134"/>
    </source>
</evidence>
<accession>A0ABX6T1H5</accession>
<sequence length="66" mass="7085">MRRIPALVLALGLIALLAIGAAVALGRGGSASNLGPRDRKPRLMLLTTLPLIFPKSSPWKAVDRRR</sequence>